<protein>
    <submittedName>
        <fullName evidence="1">Uncharacterized protein</fullName>
    </submittedName>
</protein>
<keyword evidence="2" id="KW-1185">Reference proteome</keyword>
<dbReference type="RefSeq" id="WP_200234272.1">
    <property type="nucleotide sequence ID" value="NZ_NRRV01000006.1"/>
</dbReference>
<dbReference type="Proteomes" id="UP000748752">
    <property type="component" value="Unassembled WGS sequence"/>
</dbReference>
<evidence type="ECO:0000313" key="2">
    <source>
        <dbReference type="Proteomes" id="UP000748752"/>
    </source>
</evidence>
<name>A0ABS1CDE0_9GAMM</name>
<evidence type="ECO:0000313" key="1">
    <source>
        <dbReference type="EMBL" id="MBK1629912.1"/>
    </source>
</evidence>
<dbReference type="EMBL" id="NRRV01000006">
    <property type="protein sequence ID" value="MBK1629912.1"/>
    <property type="molecule type" value="Genomic_DNA"/>
</dbReference>
<accession>A0ABS1CDE0</accession>
<comment type="caution">
    <text evidence="1">The sequence shown here is derived from an EMBL/GenBank/DDBJ whole genome shotgun (WGS) entry which is preliminary data.</text>
</comment>
<organism evidence="1 2">
    <name type="scientific">Thiohalocapsa halophila</name>
    <dbReference type="NCBI Taxonomy" id="69359"/>
    <lineage>
        <taxon>Bacteria</taxon>
        <taxon>Pseudomonadati</taxon>
        <taxon>Pseudomonadota</taxon>
        <taxon>Gammaproteobacteria</taxon>
        <taxon>Chromatiales</taxon>
        <taxon>Chromatiaceae</taxon>
        <taxon>Thiohalocapsa</taxon>
    </lineage>
</organism>
<sequence length="113" mass="12118">MSPQILSPVGADALAGASNAPPRHLSPEAVAGAPAVIGDLLATLGIRWRHLVLIPCTEGWCLTLQCRVAGRFRAFLLELSADAVQAAEQGGARRRALAVELDEYLAECERFRR</sequence>
<gene>
    <name evidence="1" type="ORF">CKO31_03970</name>
</gene>
<proteinExistence type="predicted"/>
<reference evidence="1 2" key="1">
    <citation type="journal article" date="2020" name="Microorganisms">
        <title>Osmotic Adaptation and Compatible Solute Biosynthesis of Phototrophic Bacteria as Revealed from Genome Analyses.</title>
        <authorList>
            <person name="Imhoff J.F."/>
            <person name="Rahn T."/>
            <person name="Kunzel S."/>
            <person name="Keller A."/>
            <person name="Neulinger S.C."/>
        </authorList>
    </citation>
    <scope>NUCLEOTIDE SEQUENCE [LARGE SCALE GENOMIC DNA]</scope>
    <source>
        <strain evidence="1 2">DSM 6210</strain>
    </source>
</reference>